<dbReference type="Gene3D" id="3.30.70.360">
    <property type="match status" value="1"/>
</dbReference>
<organism evidence="10 11">
    <name type="scientific">Peptacetobacter hominis</name>
    <dbReference type="NCBI Taxonomy" id="2743610"/>
    <lineage>
        <taxon>Bacteria</taxon>
        <taxon>Bacillati</taxon>
        <taxon>Bacillota</taxon>
        <taxon>Clostridia</taxon>
        <taxon>Peptostreptococcales</taxon>
        <taxon>Peptostreptococcaceae</taxon>
        <taxon>Peptacetobacter</taxon>
    </lineage>
</organism>
<dbReference type="InterPro" id="IPR036264">
    <property type="entry name" value="Bact_exopeptidase_dim_dom"/>
</dbReference>
<dbReference type="RefSeq" id="WP_142535992.1">
    <property type="nucleotide sequence ID" value="NZ_SGJB01000009.1"/>
</dbReference>
<dbReference type="InterPro" id="IPR011650">
    <property type="entry name" value="Peptidase_M20_dimer"/>
</dbReference>
<name>A0A544QV15_9FIRM</name>
<dbReference type="SUPFAM" id="SSF53187">
    <property type="entry name" value="Zn-dependent exopeptidases"/>
    <property type="match status" value="1"/>
</dbReference>
<dbReference type="InterPro" id="IPR001261">
    <property type="entry name" value="ArgE/DapE_CS"/>
</dbReference>
<evidence type="ECO:0000256" key="4">
    <source>
        <dbReference type="ARBA" id="ARBA00022801"/>
    </source>
</evidence>
<dbReference type="GO" id="GO:0008237">
    <property type="term" value="F:metallopeptidase activity"/>
    <property type="evidence" value="ECO:0007669"/>
    <property type="project" value="UniProtKB-KW"/>
</dbReference>
<dbReference type="OrthoDB" id="9773892at2"/>
<keyword evidence="3 8" id="KW-0479">Metal-binding</keyword>
<dbReference type="GO" id="GO:0046872">
    <property type="term" value="F:metal ion binding"/>
    <property type="evidence" value="ECO:0007669"/>
    <property type="project" value="UniProtKB-UniRule"/>
</dbReference>
<comment type="caution">
    <text evidence="10">The sequence shown here is derived from an EMBL/GenBank/DDBJ whole genome shotgun (WGS) entry which is preliminary data.</text>
</comment>
<dbReference type="GO" id="GO:0004177">
    <property type="term" value="F:aminopeptidase activity"/>
    <property type="evidence" value="ECO:0007669"/>
    <property type="project" value="UniProtKB-UniRule"/>
</dbReference>
<protein>
    <submittedName>
        <fullName evidence="10">M20/M25/M40 family metallo-hydrolase</fullName>
    </submittedName>
</protein>
<proteinExistence type="inferred from homology"/>
<feature type="binding site" evidence="8">
    <location>
        <position position="341"/>
    </location>
    <ligand>
        <name>Zn(2+)</name>
        <dbReference type="ChEBI" id="CHEBI:29105"/>
        <label>2</label>
    </ligand>
</feature>
<dbReference type="AlphaFoldDB" id="A0A544QV15"/>
<keyword evidence="5" id="KW-0862">Zinc</keyword>
<keyword evidence="4 10" id="KW-0378">Hydrolase</keyword>
<keyword evidence="6" id="KW-0482">Metalloprotease</keyword>
<keyword evidence="2" id="KW-0645">Protease</keyword>
<evidence type="ECO:0000256" key="2">
    <source>
        <dbReference type="ARBA" id="ARBA00022670"/>
    </source>
</evidence>
<evidence type="ECO:0000313" key="10">
    <source>
        <dbReference type="EMBL" id="TQQ84517.1"/>
    </source>
</evidence>
<feature type="domain" description="Peptidase M20 dimerisation" evidence="9">
    <location>
        <begin position="177"/>
        <end position="267"/>
    </location>
</feature>
<dbReference type="InterPro" id="IPR002933">
    <property type="entry name" value="Peptidase_M20"/>
</dbReference>
<comment type="cofactor">
    <cofactor evidence="1">
        <name>Zn(2+)</name>
        <dbReference type="ChEBI" id="CHEBI:29105"/>
    </cofactor>
</comment>
<keyword evidence="11" id="KW-1185">Reference proteome</keyword>
<dbReference type="EMBL" id="SGJB01000009">
    <property type="protein sequence ID" value="TQQ84517.1"/>
    <property type="molecule type" value="Genomic_DNA"/>
</dbReference>
<evidence type="ECO:0000256" key="1">
    <source>
        <dbReference type="ARBA" id="ARBA00001947"/>
    </source>
</evidence>
<dbReference type="SUPFAM" id="SSF55031">
    <property type="entry name" value="Bacterial exopeptidase dimerisation domain"/>
    <property type="match status" value="1"/>
</dbReference>
<comment type="cofactor">
    <cofactor evidence="8">
        <name>a divalent metal cation</name>
        <dbReference type="ChEBI" id="CHEBI:60240"/>
    </cofactor>
    <text evidence="8">Binds 2 divalent metal cations per subunit.</text>
</comment>
<dbReference type="PROSITE" id="PS00758">
    <property type="entry name" value="ARGE_DAPE_CPG2_1"/>
    <property type="match status" value="1"/>
</dbReference>
<dbReference type="InterPro" id="IPR008007">
    <property type="entry name" value="Peptidase_M42"/>
</dbReference>
<evidence type="ECO:0000256" key="8">
    <source>
        <dbReference type="PIRSR" id="PIRSR001123-2"/>
    </source>
</evidence>
<sequence>MDILSIFLDLVKLSSPSKNERCVADYIKKSLSYYKDYLDIYEDNAGILIDGNCGNIIVKIDGQGEPIAFDAHMDTVEPCNAINPIIKDSIIYTNGNSILGADDKSGIAVMISIIHEIIEKKLPHPPLTFVFSVCEEKSLQGAKNLDLNIFEDHKYVFVLDGEGDVGSMILKTPYGCKGTLKVIGKEAHAGVCPENGINALCVASEAITSLNFGRINENTTSNIGVISGGTATNVVMGSVEMKFEARSYLKDELISLIENVKNTFKEICLSNGASFEEDLKYGTPGYNISEDDEIVKDFKKACSNLNLKFNPLSCGGGCNANVYRKNGINAVNLGLNMKNVHSTKEHISIEDLEKAKALCLELIKILSD</sequence>
<dbReference type="PIRSF" id="PIRSF001123">
    <property type="entry name" value="PepA_GA"/>
    <property type="match status" value="1"/>
</dbReference>
<evidence type="ECO:0000256" key="7">
    <source>
        <dbReference type="PIRNR" id="PIRNR001123"/>
    </source>
</evidence>
<evidence type="ECO:0000313" key="11">
    <source>
        <dbReference type="Proteomes" id="UP000317863"/>
    </source>
</evidence>
<dbReference type="NCBIfam" id="TIGR01883">
    <property type="entry name" value="PepT-like"/>
    <property type="match status" value="1"/>
</dbReference>
<dbReference type="InterPro" id="IPR010162">
    <property type="entry name" value="PepT-like"/>
</dbReference>
<dbReference type="Pfam" id="PF07687">
    <property type="entry name" value="M20_dimer"/>
    <property type="match status" value="1"/>
</dbReference>
<evidence type="ECO:0000259" key="9">
    <source>
        <dbReference type="Pfam" id="PF07687"/>
    </source>
</evidence>
<reference evidence="10 11" key="1">
    <citation type="submission" date="2019-02" db="EMBL/GenBank/DDBJ databases">
        <title>Peptostreptococcaceae bacterium ZHW00191 nov., a new bacterium isolated from the human gut.</title>
        <authorList>
            <person name="Zhou H.-W."/>
            <person name="Chen X.-J."/>
        </authorList>
    </citation>
    <scope>NUCLEOTIDE SEQUENCE [LARGE SCALE GENOMIC DNA]</scope>
    <source>
        <strain evidence="10 11">ZHW00191</strain>
    </source>
</reference>
<accession>A0A544QV15</accession>
<dbReference type="PANTHER" id="PTHR42994">
    <property type="entry name" value="PEPTIDASE T"/>
    <property type="match status" value="1"/>
</dbReference>
<dbReference type="PANTHER" id="PTHR42994:SF2">
    <property type="entry name" value="PEPTIDASE"/>
    <property type="match status" value="1"/>
</dbReference>
<evidence type="ECO:0000256" key="3">
    <source>
        <dbReference type="ARBA" id="ARBA00022723"/>
    </source>
</evidence>
<dbReference type="Gene3D" id="3.40.630.10">
    <property type="entry name" value="Zn peptidases"/>
    <property type="match status" value="1"/>
</dbReference>
<dbReference type="Proteomes" id="UP000317863">
    <property type="component" value="Unassembled WGS sequence"/>
</dbReference>
<dbReference type="GO" id="GO:0006508">
    <property type="term" value="P:proteolysis"/>
    <property type="evidence" value="ECO:0007669"/>
    <property type="project" value="UniProtKB-KW"/>
</dbReference>
<gene>
    <name evidence="10" type="ORF">EXD82_05875</name>
</gene>
<evidence type="ECO:0000256" key="6">
    <source>
        <dbReference type="ARBA" id="ARBA00023049"/>
    </source>
</evidence>
<dbReference type="Pfam" id="PF01546">
    <property type="entry name" value="Peptidase_M20"/>
    <property type="match status" value="1"/>
</dbReference>
<evidence type="ECO:0000256" key="5">
    <source>
        <dbReference type="ARBA" id="ARBA00022833"/>
    </source>
</evidence>
<comment type="similarity">
    <text evidence="7">Belongs to the peptidase M42 family.</text>
</comment>